<dbReference type="Proteomes" id="UP000000925">
    <property type="component" value="Chromosome"/>
</dbReference>
<sequence>MRTEIEQRIWQITDRLRGGRFDPSEFIEACHNDGIEINSELLGLLIARFGRREIDELRIPYEVSRFITRIAQERSPKRVLDPCAGLGFLAAPANAILQPESFDAYAMSQLAAEVWAKRSDVPGINFQLGDGLAALLEDEGQSYDAILTCPPFGVIARGPYQFSINEKIREVKAEYAQLLALASCMRLNEGGVAVFVVANAFFMDRKNGVKSLLAEMGYKLTAAVELPAGIFAPLTNIATHIVVLEKAEVEQLFTGRLSTDPKHNQSLFENLVAHQQGKASELGVLVDPDSFRGFSVLELMQNLSRAAKRQGLVPHSINNVLLEINAPKSSTGFKGFPDKPNSVYLPQMAMTHATTRQQDLPDTLKSYFQLIVDPNIVSADFLAGLLNTSFGQLWRDSLRSGSTIPRISKASLEAAEIYLPAEGGTAMQQEVIECQDRLRALSLEIRELEKRLWQRPSAIKALEKQVAAINREDRYEDWVETLPFPLASILWSCHTQTGSLKEKYDRKLHFFEALAEFIGVIHMSAYSSNDGLWADAQERLNDALKQGSVSLEMATFGTWAIISAFFGKKSRGLLGSDAELVFELYKTNNREVLEILFSKKLVTILQETNKIRNDYSGHVGAVSEREAGEVNDLLQRKIQEVRAIFGIAWEEYRLILPGEMLYRAPGFATKVKLITGTRTPFQSDALVTTEPMQTGSLHLISPDQPRGLKLLPFVKVLEAPKSENTACYFYNRRDARGVRFLSYYFEGEAEVVDDFGDVTSALEKLGTT</sequence>
<dbReference type="AlphaFoldDB" id="D5EID1"/>
<dbReference type="eggNOG" id="COG0286">
    <property type="taxonomic scope" value="Bacteria"/>
</dbReference>
<dbReference type="GO" id="GO:0032259">
    <property type="term" value="P:methylation"/>
    <property type="evidence" value="ECO:0007669"/>
    <property type="project" value="UniProtKB-KW"/>
</dbReference>
<keyword evidence="5" id="KW-0489">Methyltransferase</keyword>
<dbReference type="EMBL" id="CP001998">
    <property type="protein sequence ID" value="ADE54197.1"/>
    <property type="molecule type" value="Genomic_DNA"/>
</dbReference>
<keyword evidence="6" id="KW-1185">Reference proteome</keyword>
<keyword evidence="5" id="KW-0808">Transferase</keyword>
<evidence type="ECO:0000313" key="5">
    <source>
        <dbReference type="EMBL" id="ADE54197.1"/>
    </source>
</evidence>
<protein>
    <submittedName>
        <fullName evidence="5">N-6 DNA methylase</fullName>
    </submittedName>
</protein>
<comment type="similarity">
    <text evidence="1">Belongs to the N(4)/N(6)-methyltransferase family.</text>
</comment>
<dbReference type="SUPFAM" id="SSF116734">
    <property type="entry name" value="DNA methylase specificity domain"/>
    <property type="match status" value="1"/>
</dbReference>
<dbReference type="GO" id="GO:0008170">
    <property type="term" value="F:N-methyltransferase activity"/>
    <property type="evidence" value="ECO:0007669"/>
    <property type="project" value="InterPro"/>
</dbReference>
<dbReference type="InterPro" id="IPR003356">
    <property type="entry name" value="DNA_methylase_A-5"/>
</dbReference>
<dbReference type="SUPFAM" id="SSF53335">
    <property type="entry name" value="S-adenosyl-L-methionine-dependent methyltransferases"/>
    <property type="match status" value="1"/>
</dbReference>
<dbReference type="STRING" id="583355.Caka_1177"/>
<dbReference type="InterPro" id="IPR029063">
    <property type="entry name" value="SAM-dependent_MTases_sf"/>
</dbReference>
<dbReference type="KEGG" id="caa:Caka_1177"/>
<evidence type="ECO:0000256" key="2">
    <source>
        <dbReference type="ARBA" id="ARBA00022747"/>
    </source>
</evidence>
<dbReference type="HOGENOM" id="CLU_369475_0_0_0"/>
<keyword evidence="3" id="KW-0238">DNA-binding</keyword>
<dbReference type="GO" id="GO:0003677">
    <property type="term" value="F:DNA binding"/>
    <property type="evidence" value="ECO:0007669"/>
    <property type="project" value="UniProtKB-KW"/>
</dbReference>
<reference evidence="5 6" key="1">
    <citation type="journal article" date="2010" name="Stand. Genomic Sci.">
        <title>Complete genome sequence of Coraliomargarita akajimensis type strain (04OKA010-24).</title>
        <authorList>
            <person name="Mavromatis K."/>
            <person name="Abt B."/>
            <person name="Brambilla E."/>
            <person name="Lapidus A."/>
            <person name="Copeland A."/>
            <person name="Deshpande S."/>
            <person name="Nolan M."/>
            <person name="Lucas S."/>
            <person name="Tice H."/>
            <person name="Cheng J.F."/>
            <person name="Han C."/>
            <person name="Detter J.C."/>
            <person name="Woyke T."/>
            <person name="Goodwin L."/>
            <person name="Pitluck S."/>
            <person name="Held B."/>
            <person name="Brettin T."/>
            <person name="Tapia R."/>
            <person name="Ivanova N."/>
            <person name="Mikhailova N."/>
            <person name="Pati A."/>
            <person name="Liolios K."/>
            <person name="Chen A."/>
            <person name="Palaniappan K."/>
            <person name="Land M."/>
            <person name="Hauser L."/>
            <person name="Chang Y.J."/>
            <person name="Jeffries C.D."/>
            <person name="Rohde M."/>
            <person name="Goker M."/>
            <person name="Bristow J."/>
            <person name="Eisen J.A."/>
            <person name="Markowitz V."/>
            <person name="Hugenholtz P."/>
            <person name="Klenk H.P."/>
            <person name="Kyrpides N.C."/>
        </authorList>
    </citation>
    <scope>NUCLEOTIDE SEQUENCE [LARGE SCALE GENOMIC DNA]</scope>
    <source>
        <strain evidence="6">DSM 45221 / IAM 15411 / JCM 23193 / KCTC 12865</strain>
    </source>
</reference>
<organism evidence="5 6">
    <name type="scientific">Coraliomargarita akajimensis (strain DSM 45221 / IAM 15411 / JCM 23193 / KCTC 12865 / 04OKA010-24)</name>
    <dbReference type="NCBI Taxonomy" id="583355"/>
    <lineage>
        <taxon>Bacteria</taxon>
        <taxon>Pseudomonadati</taxon>
        <taxon>Verrucomicrobiota</taxon>
        <taxon>Opitutia</taxon>
        <taxon>Puniceicoccales</taxon>
        <taxon>Coraliomargaritaceae</taxon>
        <taxon>Coraliomargarita</taxon>
    </lineage>
</organism>
<dbReference type="GO" id="GO:0009307">
    <property type="term" value="P:DNA restriction-modification system"/>
    <property type="evidence" value="ECO:0007669"/>
    <property type="project" value="UniProtKB-KW"/>
</dbReference>
<proteinExistence type="inferred from homology"/>
<dbReference type="RefSeq" id="WP_013042919.1">
    <property type="nucleotide sequence ID" value="NC_014008.1"/>
</dbReference>
<keyword evidence="2" id="KW-0680">Restriction system</keyword>
<dbReference type="Gene3D" id="3.40.50.150">
    <property type="entry name" value="Vaccinia Virus protein VP39"/>
    <property type="match status" value="1"/>
</dbReference>
<evidence type="ECO:0000256" key="3">
    <source>
        <dbReference type="ARBA" id="ARBA00023125"/>
    </source>
</evidence>
<dbReference type="Gene3D" id="3.90.220.20">
    <property type="entry name" value="DNA methylase specificity domains"/>
    <property type="match status" value="1"/>
</dbReference>
<gene>
    <name evidence="5" type="ordered locus">Caka_1177</name>
</gene>
<evidence type="ECO:0000259" key="4">
    <source>
        <dbReference type="Pfam" id="PF02384"/>
    </source>
</evidence>
<accession>D5EID1</accession>
<name>D5EID1_CORAD</name>
<dbReference type="InterPro" id="IPR044946">
    <property type="entry name" value="Restrct_endonuc_typeI_TRD_sf"/>
</dbReference>
<evidence type="ECO:0000256" key="1">
    <source>
        <dbReference type="ARBA" id="ARBA00006594"/>
    </source>
</evidence>
<evidence type="ECO:0000313" key="6">
    <source>
        <dbReference type="Proteomes" id="UP000000925"/>
    </source>
</evidence>
<dbReference type="CDD" id="cd02440">
    <property type="entry name" value="AdoMet_MTases"/>
    <property type="match status" value="1"/>
</dbReference>
<dbReference type="Pfam" id="PF02384">
    <property type="entry name" value="N6_Mtase"/>
    <property type="match status" value="1"/>
</dbReference>
<feature type="domain" description="DNA methylase adenine-specific" evidence="4">
    <location>
        <begin position="60"/>
        <end position="250"/>
    </location>
</feature>
<dbReference type="OrthoDB" id="9800801at2"/>